<accession>A0A419WAT4</accession>
<dbReference type="InterPro" id="IPR052345">
    <property type="entry name" value="Rad_response_metalloprotease"/>
</dbReference>
<dbReference type="PANTHER" id="PTHR43236:SF2">
    <property type="entry name" value="BLL0069 PROTEIN"/>
    <property type="match status" value="1"/>
</dbReference>
<evidence type="ECO:0000259" key="1">
    <source>
        <dbReference type="Pfam" id="PF06114"/>
    </source>
</evidence>
<dbReference type="Pfam" id="PF06114">
    <property type="entry name" value="Peptidase_M78"/>
    <property type="match status" value="1"/>
</dbReference>
<dbReference type="PANTHER" id="PTHR43236">
    <property type="entry name" value="ANTITOXIN HIGA1"/>
    <property type="match status" value="1"/>
</dbReference>
<evidence type="ECO:0000313" key="3">
    <source>
        <dbReference type="Proteomes" id="UP000283387"/>
    </source>
</evidence>
<evidence type="ECO:0000313" key="2">
    <source>
        <dbReference type="EMBL" id="RKD92526.1"/>
    </source>
</evidence>
<dbReference type="InterPro" id="IPR010359">
    <property type="entry name" value="IrrE_HExxH"/>
</dbReference>
<dbReference type="Proteomes" id="UP000283387">
    <property type="component" value="Unassembled WGS sequence"/>
</dbReference>
<reference evidence="2 3" key="1">
    <citation type="submission" date="2018-09" db="EMBL/GenBank/DDBJ databases">
        <title>Genomic Encyclopedia of Archaeal and Bacterial Type Strains, Phase II (KMG-II): from individual species to whole genera.</title>
        <authorList>
            <person name="Goeker M."/>
        </authorList>
    </citation>
    <scope>NUCLEOTIDE SEQUENCE [LARGE SCALE GENOMIC DNA]</scope>
    <source>
        <strain evidence="2 3">DSM 27148</strain>
    </source>
</reference>
<proteinExistence type="predicted"/>
<comment type="caution">
    <text evidence="2">The sequence shown here is derived from an EMBL/GenBank/DDBJ whole genome shotgun (WGS) entry which is preliminary data.</text>
</comment>
<name>A0A419WAT4_9BACT</name>
<dbReference type="OrthoDB" id="9794834at2"/>
<dbReference type="AlphaFoldDB" id="A0A419WAT4"/>
<dbReference type="RefSeq" id="WP_120273722.1">
    <property type="nucleotide sequence ID" value="NZ_RAPN01000001.1"/>
</dbReference>
<dbReference type="Gene3D" id="1.10.10.2910">
    <property type="match status" value="1"/>
</dbReference>
<feature type="domain" description="IrrE N-terminal-like" evidence="1">
    <location>
        <begin position="52"/>
        <end position="165"/>
    </location>
</feature>
<dbReference type="EMBL" id="RAPN01000001">
    <property type="protein sequence ID" value="RKD92526.1"/>
    <property type="molecule type" value="Genomic_DNA"/>
</dbReference>
<gene>
    <name evidence="2" type="ORF">BC643_2900</name>
</gene>
<protein>
    <submittedName>
        <fullName evidence="2">Zn-dependent peptidase ImmA (M78 family)</fullName>
    </submittedName>
</protein>
<keyword evidence="3" id="KW-1185">Reference proteome</keyword>
<organism evidence="2 3">
    <name type="scientific">Mangrovibacterium diazotrophicum</name>
    <dbReference type="NCBI Taxonomy" id="1261403"/>
    <lineage>
        <taxon>Bacteria</taxon>
        <taxon>Pseudomonadati</taxon>
        <taxon>Bacteroidota</taxon>
        <taxon>Bacteroidia</taxon>
        <taxon>Marinilabiliales</taxon>
        <taxon>Prolixibacteraceae</taxon>
        <taxon>Mangrovibacterium</taxon>
    </lineage>
</organism>
<sequence length="171" mass="19268">MIKIKDIERKAQEILLQLKINKAPVPIEEVVVSLGLVIDKGIFGDTISGFLLTKENVNLIAVKSTESEVRQRFTIAHELGHFLFHSTNKDDIFISNVLFRNESSSTGEIRMEREANSFAAAILMPAKFINDEIQNLNNKLTVEEAIKDLADVFKVSEVAMTYRLTNLGYNI</sequence>